<gene>
    <name evidence="2" type="ORF">MuYL_4922</name>
</gene>
<dbReference type="InterPro" id="IPR029063">
    <property type="entry name" value="SAM-dependent_MTases_sf"/>
</dbReference>
<dbReference type="PANTHER" id="PTHR36973">
    <property type="entry name" value="SLL1456 PROTEIN-RELATED"/>
    <property type="match status" value="1"/>
</dbReference>
<name>A0A223P3X9_9SPHI</name>
<protein>
    <recommendedName>
        <fullName evidence="1">Methyltransferase FkbM domain-containing protein</fullName>
    </recommendedName>
</protein>
<evidence type="ECO:0000313" key="3">
    <source>
        <dbReference type="Proteomes" id="UP000215002"/>
    </source>
</evidence>
<dbReference type="InterPro" id="IPR006342">
    <property type="entry name" value="FkbM_mtfrase"/>
</dbReference>
<evidence type="ECO:0000313" key="2">
    <source>
        <dbReference type="EMBL" id="ASU36805.1"/>
    </source>
</evidence>
<dbReference type="KEGG" id="muc:MuYL_4922"/>
<feature type="domain" description="Methyltransferase FkbM" evidence="1">
    <location>
        <begin position="33"/>
        <end position="214"/>
    </location>
</feature>
<accession>A0A223P3X9</accession>
<evidence type="ECO:0000259" key="1">
    <source>
        <dbReference type="Pfam" id="PF05050"/>
    </source>
</evidence>
<dbReference type="RefSeq" id="WP_094572771.1">
    <property type="nucleotide sequence ID" value="NZ_CP022743.1"/>
</dbReference>
<reference evidence="2 3" key="1">
    <citation type="submission" date="2017-08" db="EMBL/GenBank/DDBJ databases">
        <title>Complete genome sequence of Mucilaginibacter sp. strain BJC16-A31.</title>
        <authorList>
            <consortium name="Henan University of Science and Technology"/>
            <person name="You X."/>
        </authorList>
    </citation>
    <scope>NUCLEOTIDE SEQUENCE [LARGE SCALE GENOMIC DNA]</scope>
    <source>
        <strain evidence="2 3">BJC16-A31</strain>
    </source>
</reference>
<dbReference type="GO" id="GO:0008171">
    <property type="term" value="F:O-methyltransferase activity"/>
    <property type="evidence" value="ECO:0007669"/>
    <property type="project" value="TreeGrafter"/>
</dbReference>
<dbReference type="Gene3D" id="3.40.50.150">
    <property type="entry name" value="Vaccinia Virus protein VP39"/>
    <property type="match status" value="1"/>
</dbReference>
<dbReference type="SUPFAM" id="SSF53335">
    <property type="entry name" value="S-adenosyl-L-methionine-dependent methyltransferases"/>
    <property type="match status" value="1"/>
</dbReference>
<dbReference type="NCBIfam" id="TIGR01444">
    <property type="entry name" value="fkbM_fam"/>
    <property type="match status" value="1"/>
</dbReference>
<dbReference type="EMBL" id="CP022743">
    <property type="protein sequence ID" value="ASU36805.1"/>
    <property type="molecule type" value="Genomic_DNA"/>
</dbReference>
<dbReference type="InterPro" id="IPR053188">
    <property type="entry name" value="FkbM_Methyltransferase"/>
</dbReference>
<dbReference type="AlphaFoldDB" id="A0A223P3X9"/>
<dbReference type="PANTHER" id="PTHR36973:SF4">
    <property type="entry name" value="NODULATION PROTEIN"/>
    <property type="match status" value="1"/>
</dbReference>
<dbReference type="Pfam" id="PF05050">
    <property type="entry name" value="Methyltransf_21"/>
    <property type="match status" value="1"/>
</dbReference>
<dbReference type="OrthoDB" id="9812600at2"/>
<proteinExistence type="predicted"/>
<sequence length="264" mass="30123">MIYNRESYINEPVPIEKELKILFEGFDAPIIFEIGACEGEDSIKYSRLFPKSDIYAFEPFPQNVEMAQNNIAKYNIKNVRLFNKALSITEGTAEFYISAGRPEGAAESDWEYGNKSSSLLPPDKHTEMVPFIKFDQKITVETTTIAAFCKSNDIEKIEYIHMDVQGAELMVLQGAGEYIKSIKVIWLEVAKIQLYKDQPLVSDINKFLTDNDFVLAKNCVDDIQGDQLYISKSFYPQYKGIVRKFNKPANSLLKRIGRKIGVIK</sequence>
<dbReference type="Proteomes" id="UP000215002">
    <property type="component" value="Chromosome"/>
</dbReference>
<organism evidence="2 3">
    <name type="scientific">Mucilaginibacter xinganensis</name>
    <dbReference type="NCBI Taxonomy" id="1234841"/>
    <lineage>
        <taxon>Bacteria</taxon>
        <taxon>Pseudomonadati</taxon>
        <taxon>Bacteroidota</taxon>
        <taxon>Sphingobacteriia</taxon>
        <taxon>Sphingobacteriales</taxon>
        <taxon>Sphingobacteriaceae</taxon>
        <taxon>Mucilaginibacter</taxon>
    </lineage>
</organism>
<keyword evidence="3" id="KW-1185">Reference proteome</keyword>